<dbReference type="InterPro" id="IPR020314">
    <property type="entry name" value="Uncharacterised_YpzA"/>
</dbReference>
<gene>
    <name evidence="2" type="ORF">CR194_06785</name>
</gene>
<dbReference type="EMBL" id="PDOD01000001">
    <property type="protein sequence ID" value="PYZ95215.1"/>
    <property type="molecule type" value="Genomic_DNA"/>
</dbReference>
<dbReference type="Pfam" id="PF10819">
    <property type="entry name" value="DUF2564"/>
    <property type="match status" value="1"/>
</dbReference>
<evidence type="ECO:0000256" key="1">
    <source>
        <dbReference type="SAM" id="Coils"/>
    </source>
</evidence>
<accession>A0A323U051</accession>
<dbReference type="AlphaFoldDB" id="A0A323U051"/>
<dbReference type="Proteomes" id="UP000248214">
    <property type="component" value="Unassembled WGS sequence"/>
</dbReference>
<protein>
    <recommendedName>
        <fullName evidence="4">DUF2564 domain-containing protein</fullName>
    </recommendedName>
</protein>
<evidence type="ECO:0000313" key="2">
    <source>
        <dbReference type="EMBL" id="PYZ95215.1"/>
    </source>
</evidence>
<comment type="caution">
    <text evidence="2">The sequence shown here is derived from an EMBL/GenBank/DDBJ whole genome shotgun (WGS) entry which is preliminary data.</text>
</comment>
<evidence type="ECO:0000313" key="3">
    <source>
        <dbReference type="Proteomes" id="UP000248214"/>
    </source>
</evidence>
<evidence type="ECO:0008006" key="4">
    <source>
        <dbReference type="Google" id="ProtNLM"/>
    </source>
</evidence>
<organism evidence="2 3">
    <name type="scientific">Salipaludibacillus keqinensis</name>
    <dbReference type="NCBI Taxonomy" id="2045207"/>
    <lineage>
        <taxon>Bacteria</taxon>
        <taxon>Bacillati</taxon>
        <taxon>Bacillota</taxon>
        <taxon>Bacilli</taxon>
        <taxon>Bacillales</taxon>
        <taxon>Bacillaceae</taxon>
    </lineage>
</organism>
<proteinExistence type="predicted"/>
<feature type="coiled-coil region" evidence="1">
    <location>
        <begin position="27"/>
        <end position="61"/>
    </location>
</feature>
<sequence length="80" mass="9247">MTEDYQTIEQIELAIKAAERTVGQATMSMDEDQLNNATMALEQAKKQLEQAKMQNMNHETWQYSTAMINRLSHQVEEAKE</sequence>
<keyword evidence="3" id="KW-1185">Reference proteome</keyword>
<dbReference type="RefSeq" id="WP_110608850.1">
    <property type="nucleotide sequence ID" value="NZ_PDOD01000001.1"/>
</dbReference>
<reference evidence="2 3" key="1">
    <citation type="submission" date="2017-10" db="EMBL/GenBank/DDBJ databases">
        <title>Bacillus sp. nov., a halophilic bacterium isolated from a Keqin Lake.</title>
        <authorList>
            <person name="Wang H."/>
        </authorList>
    </citation>
    <scope>NUCLEOTIDE SEQUENCE [LARGE SCALE GENOMIC DNA]</scope>
    <source>
        <strain evidence="2 3">KQ-12</strain>
    </source>
</reference>
<name>A0A323U051_9BACI</name>
<dbReference type="OrthoDB" id="2695555at2"/>
<keyword evidence="1" id="KW-0175">Coiled coil</keyword>